<reference evidence="10 11" key="1">
    <citation type="submission" date="2024-06" db="EMBL/GenBank/DDBJ databases">
        <title>Chitinophaga defluvii sp. nov., isolated from municipal sewage.</title>
        <authorList>
            <person name="Zhang L."/>
        </authorList>
    </citation>
    <scope>NUCLEOTIDE SEQUENCE [LARGE SCALE GENOMIC DNA]</scope>
    <source>
        <strain evidence="10 11">H8</strain>
    </source>
</reference>
<keyword evidence="5 7" id="KW-0472">Membrane</keyword>
<dbReference type="PANTHER" id="PTHR30572">
    <property type="entry name" value="MEMBRANE COMPONENT OF TRANSPORTER-RELATED"/>
    <property type="match status" value="1"/>
</dbReference>
<evidence type="ECO:0000256" key="3">
    <source>
        <dbReference type="ARBA" id="ARBA00022692"/>
    </source>
</evidence>
<feature type="domain" description="MacB-like periplasmic core" evidence="9">
    <location>
        <begin position="26"/>
        <end position="255"/>
    </location>
</feature>
<dbReference type="Proteomes" id="UP001549749">
    <property type="component" value="Unassembled WGS sequence"/>
</dbReference>
<dbReference type="Pfam" id="PF12704">
    <property type="entry name" value="MacB_PCD"/>
    <property type="match status" value="1"/>
</dbReference>
<feature type="transmembrane region" description="Helical" evidence="7">
    <location>
        <begin position="27"/>
        <end position="46"/>
    </location>
</feature>
<dbReference type="Pfam" id="PF02687">
    <property type="entry name" value="FtsX"/>
    <property type="match status" value="1"/>
</dbReference>
<comment type="similarity">
    <text evidence="6">Belongs to the ABC-4 integral membrane protein family.</text>
</comment>
<evidence type="ECO:0000259" key="9">
    <source>
        <dbReference type="Pfam" id="PF12704"/>
    </source>
</evidence>
<dbReference type="InterPro" id="IPR025857">
    <property type="entry name" value="MacB_PCD"/>
</dbReference>
<accession>A0ABV2T3N2</accession>
<evidence type="ECO:0000256" key="5">
    <source>
        <dbReference type="ARBA" id="ARBA00023136"/>
    </source>
</evidence>
<evidence type="ECO:0000313" key="11">
    <source>
        <dbReference type="Proteomes" id="UP001549749"/>
    </source>
</evidence>
<dbReference type="InterPro" id="IPR003838">
    <property type="entry name" value="ABC3_permease_C"/>
</dbReference>
<organism evidence="10 11">
    <name type="scientific">Chitinophaga defluvii</name>
    <dbReference type="NCBI Taxonomy" id="3163343"/>
    <lineage>
        <taxon>Bacteria</taxon>
        <taxon>Pseudomonadati</taxon>
        <taxon>Bacteroidota</taxon>
        <taxon>Chitinophagia</taxon>
        <taxon>Chitinophagales</taxon>
        <taxon>Chitinophagaceae</taxon>
        <taxon>Chitinophaga</taxon>
    </lineage>
</organism>
<evidence type="ECO:0000256" key="7">
    <source>
        <dbReference type="SAM" id="Phobius"/>
    </source>
</evidence>
<comment type="subcellular location">
    <subcellularLocation>
        <location evidence="1">Cell membrane</location>
        <topology evidence="1">Multi-pass membrane protein</topology>
    </subcellularLocation>
</comment>
<name>A0ABV2T3N2_9BACT</name>
<evidence type="ECO:0000256" key="1">
    <source>
        <dbReference type="ARBA" id="ARBA00004651"/>
    </source>
</evidence>
<dbReference type="InterPro" id="IPR050250">
    <property type="entry name" value="Macrolide_Exporter_MacB"/>
</dbReference>
<evidence type="ECO:0000256" key="2">
    <source>
        <dbReference type="ARBA" id="ARBA00022475"/>
    </source>
</evidence>
<evidence type="ECO:0000259" key="8">
    <source>
        <dbReference type="Pfam" id="PF02687"/>
    </source>
</evidence>
<comment type="caution">
    <text evidence="10">The sequence shown here is derived from an EMBL/GenBank/DDBJ whole genome shotgun (WGS) entry which is preliminary data.</text>
</comment>
<evidence type="ECO:0000313" key="10">
    <source>
        <dbReference type="EMBL" id="MET6997638.1"/>
    </source>
</evidence>
<feature type="domain" description="ABC3 transporter permease C-terminal" evidence="8">
    <location>
        <begin position="297"/>
        <end position="412"/>
    </location>
</feature>
<dbReference type="PANTHER" id="PTHR30572:SF4">
    <property type="entry name" value="ABC TRANSPORTER PERMEASE YTRF"/>
    <property type="match status" value="1"/>
</dbReference>
<gene>
    <name evidence="10" type="ORF">ABR189_09680</name>
</gene>
<dbReference type="RefSeq" id="WP_354660273.1">
    <property type="nucleotide sequence ID" value="NZ_JBEXAC010000001.1"/>
</dbReference>
<proteinExistence type="inferred from homology"/>
<keyword evidence="11" id="KW-1185">Reference proteome</keyword>
<keyword evidence="4 7" id="KW-1133">Transmembrane helix</keyword>
<evidence type="ECO:0000256" key="4">
    <source>
        <dbReference type="ARBA" id="ARBA00022989"/>
    </source>
</evidence>
<evidence type="ECO:0000256" key="6">
    <source>
        <dbReference type="ARBA" id="ARBA00038076"/>
    </source>
</evidence>
<feature type="transmembrane region" description="Helical" evidence="7">
    <location>
        <begin position="337"/>
        <end position="365"/>
    </location>
</feature>
<feature type="transmembrane region" description="Helical" evidence="7">
    <location>
        <begin position="293"/>
        <end position="316"/>
    </location>
</feature>
<dbReference type="EMBL" id="JBEXAC010000001">
    <property type="protein sequence ID" value="MET6997638.1"/>
    <property type="molecule type" value="Genomic_DNA"/>
</dbReference>
<keyword evidence="2" id="KW-1003">Cell membrane</keyword>
<keyword evidence="3 7" id="KW-0812">Transmembrane</keyword>
<feature type="transmembrane region" description="Helical" evidence="7">
    <location>
        <begin position="385"/>
        <end position="407"/>
    </location>
</feature>
<sequence length="419" mass="46046">MLSTLKILWSSLGMALQELRVNKLRTFLSLLGITIGIFCIIAVFTATDSLERNVRKDVNALGSDVIYIEKWPWGGGGDYPWWKYMNRPLPEIKEQRLVQEKTHSAGATAFMFASGGKKVEYRDDYMTGVEMIGVTQDFNKIQELQITDGRYFTNSENNAGVNVAIMGANVWEGLFINPETALGKVVRFAGRDCRVIGTLKKKGESLIGGINYDNSIILPYRFARTIVDERRYADPLILVKAKPEITVGQLKDELRGVMRATRRLKPTQEDDFALNEITTLSNDLNGMFGAINIGGGMIAIFSLIVGGFGIANIMFVTVKERTNIIGLKKAIGAKRGIILLEFLLEAILLCLIGGFLGLFFVFIGTVGISQVVGSNFEIVLTLKNVILGLSISAIVGLLAGFIPAFFASKLDPVVAIRSN</sequence>
<protein>
    <submittedName>
        <fullName evidence="10">ABC transporter permease</fullName>
    </submittedName>
</protein>